<organism evidence="1 2">
    <name type="scientific">Neobacillus rhizophilus</name>
    <dbReference type="NCBI Taxonomy" id="2833579"/>
    <lineage>
        <taxon>Bacteria</taxon>
        <taxon>Bacillati</taxon>
        <taxon>Bacillota</taxon>
        <taxon>Bacilli</taxon>
        <taxon>Bacillales</taxon>
        <taxon>Bacillaceae</taxon>
        <taxon>Neobacillus</taxon>
    </lineage>
</organism>
<dbReference type="EMBL" id="JAGYPF010000001">
    <property type="protein sequence ID" value="MBS4211138.1"/>
    <property type="molecule type" value="Genomic_DNA"/>
</dbReference>
<protein>
    <submittedName>
        <fullName evidence="1">Uncharacterized protein</fullName>
    </submittedName>
</protein>
<gene>
    <name evidence="1" type="ORF">KHA99_01570</name>
</gene>
<accession>A0A942YRS1</accession>
<reference evidence="1" key="1">
    <citation type="submission" date="2021-05" db="EMBL/GenBank/DDBJ databases">
        <title>Novel Bacillus species.</title>
        <authorList>
            <person name="Liu G."/>
        </authorList>
    </citation>
    <scope>NUCLEOTIDE SEQUENCE</scope>
    <source>
        <strain evidence="1">FJAT-49825</strain>
    </source>
</reference>
<sequence length="56" mass="6489">MKKTAQDYIYTSVVSDSNDVNEFIIEFLSGEMSVGSPVKVTRNFEELIEFFEEMED</sequence>
<comment type="caution">
    <text evidence="1">The sequence shown here is derived from an EMBL/GenBank/DDBJ whole genome shotgun (WGS) entry which is preliminary data.</text>
</comment>
<proteinExistence type="predicted"/>
<dbReference type="Proteomes" id="UP000679749">
    <property type="component" value="Unassembled WGS sequence"/>
</dbReference>
<evidence type="ECO:0000313" key="2">
    <source>
        <dbReference type="Proteomes" id="UP000679749"/>
    </source>
</evidence>
<keyword evidence="2" id="KW-1185">Reference proteome</keyword>
<dbReference type="AlphaFoldDB" id="A0A942YRS1"/>
<dbReference type="RefSeq" id="WP_213115678.1">
    <property type="nucleotide sequence ID" value="NZ_JAGYPF010000001.1"/>
</dbReference>
<name>A0A942YRS1_9BACI</name>
<evidence type="ECO:0000313" key="1">
    <source>
        <dbReference type="EMBL" id="MBS4211138.1"/>
    </source>
</evidence>